<evidence type="ECO:0000256" key="4">
    <source>
        <dbReference type="ARBA" id="ARBA00022764"/>
    </source>
</evidence>
<reference evidence="7 8" key="1">
    <citation type="journal article" date="2013" name="Genome Announc.">
        <title>Complete Genome Sequence of the Carbazole Degrader Pseudomonas resinovorans Strain CA10 (NBRC 106553).</title>
        <authorList>
            <person name="Shintani M."/>
            <person name="Hosoyama A."/>
            <person name="Ohji S."/>
            <person name="Tsuchikane K."/>
            <person name="Takarada H."/>
            <person name="Yamazoe A."/>
            <person name="Fujita N."/>
            <person name="Nojiri H."/>
        </authorList>
    </citation>
    <scope>NUCLEOTIDE SEQUENCE [LARGE SCALE GENOMIC DNA]</scope>
    <source>
        <strain evidence="7 8">NBRC 106553</strain>
    </source>
</reference>
<protein>
    <recommendedName>
        <fullName evidence="5">Putrescine-binding periplasmic protein</fullName>
    </recommendedName>
</protein>
<dbReference type="HOGENOM" id="CLU_026974_1_4_6"/>
<dbReference type="GO" id="GO:0015846">
    <property type="term" value="P:polyamine transport"/>
    <property type="evidence" value="ECO:0007669"/>
    <property type="project" value="InterPro"/>
</dbReference>
<evidence type="ECO:0000256" key="1">
    <source>
        <dbReference type="ARBA" id="ARBA00004418"/>
    </source>
</evidence>
<dbReference type="PATRIC" id="fig|1245471.3.peg.4792"/>
<dbReference type="GO" id="GO:0019808">
    <property type="term" value="F:polyamine binding"/>
    <property type="evidence" value="ECO:0007669"/>
    <property type="project" value="InterPro"/>
</dbReference>
<comment type="subcellular location">
    <subcellularLocation>
        <location evidence="1 5">Periplasm</location>
    </subcellularLocation>
</comment>
<keyword evidence="4 5" id="KW-0574">Periplasm</keyword>
<dbReference type="eggNOG" id="COG0687">
    <property type="taxonomic scope" value="Bacteria"/>
</dbReference>
<gene>
    <name evidence="7" type="primary">spuE</name>
    <name evidence="7" type="ORF">PCA10_47310</name>
</gene>
<keyword evidence="2 5" id="KW-0813">Transport</keyword>
<comment type="similarity">
    <text evidence="5">Belongs to the bacterial solute-binding protein PotD/PotF family.</text>
</comment>
<sequence length="364" mass="40175">MKYRRLNLLLAGALLSACAGVALASNELNIVNWSGYVSPDALKSFQEANGVKVKYDVLDSDDSLQAKLFGGNTGYDVVYPSSTFMAKQIEAGVYEKIDWSKIPNRTNLDPELMNKLALQDPGNQYGVPYVWGTDGLIVNLTKVRKILGPDFKLDDWNLIFDPAVASKLSACGISMMDSASDIFPILLAHMGRDPNSKDVDDYLAAYAELQKVRPYITQFSTSYLNDVVSGDICVAAGWSGDATVIQQRMAEAKLPDEIIYITPKGATGLWFTLMGIPKDAPNKDNAYKWINHLLSKEMAASTTNHITYTTAVLIAKPLVDPTLQASNTVFPRDEDIASAFTFMPIEPKVQKVMNKYWLRFKSNG</sequence>
<comment type="function">
    <text evidence="5">Required for the activity of the bacterial periplasmic transport system of putrescine.</text>
</comment>
<dbReference type="OrthoDB" id="9769319at2"/>
<name>S6AW00_METRE</name>
<feature type="chain" id="PRO_5004545891" description="Putrescine-binding periplasmic protein" evidence="6">
    <location>
        <begin position="25"/>
        <end position="364"/>
    </location>
</feature>
<dbReference type="PROSITE" id="PS51257">
    <property type="entry name" value="PROKAR_LIPOPROTEIN"/>
    <property type="match status" value="1"/>
</dbReference>
<dbReference type="STRING" id="1245471.PCA10_47310"/>
<dbReference type="PRINTS" id="PR00909">
    <property type="entry name" value="SPERMDNBNDNG"/>
</dbReference>
<keyword evidence="8" id="KW-1185">Reference proteome</keyword>
<dbReference type="InterPro" id="IPR006059">
    <property type="entry name" value="SBP"/>
</dbReference>
<dbReference type="GO" id="GO:0042597">
    <property type="term" value="C:periplasmic space"/>
    <property type="evidence" value="ECO:0007669"/>
    <property type="project" value="UniProtKB-SubCell"/>
</dbReference>
<dbReference type="AlphaFoldDB" id="S6AW00"/>
<dbReference type="PIRSF" id="PIRSF019574">
    <property type="entry name" value="Periplasmic_polyamine_BP"/>
    <property type="match status" value="1"/>
</dbReference>
<dbReference type="PANTHER" id="PTHR30222:SF12">
    <property type="entry name" value="NORSPERMIDINE SENSOR"/>
    <property type="match status" value="1"/>
</dbReference>
<evidence type="ECO:0000313" key="8">
    <source>
        <dbReference type="Proteomes" id="UP000015503"/>
    </source>
</evidence>
<dbReference type="Gene3D" id="3.40.190.10">
    <property type="entry name" value="Periplasmic binding protein-like II"/>
    <property type="match status" value="2"/>
</dbReference>
<feature type="signal peptide" evidence="6">
    <location>
        <begin position="1"/>
        <end position="24"/>
    </location>
</feature>
<evidence type="ECO:0000313" key="7">
    <source>
        <dbReference type="EMBL" id="BAN50463.1"/>
    </source>
</evidence>
<dbReference type="Pfam" id="PF13416">
    <property type="entry name" value="SBP_bac_8"/>
    <property type="match status" value="1"/>
</dbReference>
<organism evidence="7 8">
    <name type="scientific">Metapseudomonas resinovorans NBRC 106553</name>
    <dbReference type="NCBI Taxonomy" id="1245471"/>
    <lineage>
        <taxon>Bacteria</taxon>
        <taxon>Pseudomonadati</taxon>
        <taxon>Pseudomonadota</taxon>
        <taxon>Gammaproteobacteria</taxon>
        <taxon>Pseudomonadales</taxon>
        <taxon>Pseudomonadaceae</taxon>
        <taxon>Metapseudomonas</taxon>
    </lineage>
</organism>
<dbReference type="PANTHER" id="PTHR30222">
    <property type="entry name" value="SPERMIDINE/PUTRESCINE-BINDING PERIPLASMIC PROTEIN"/>
    <property type="match status" value="1"/>
</dbReference>
<evidence type="ECO:0000256" key="5">
    <source>
        <dbReference type="PIRNR" id="PIRNR019574"/>
    </source>
</evidence>
<proteinExistence type="inferred from homology"/>
<dbReference type="Proteomes" id="UP000015503">
    <property type="component" value="Chromosome"/>
</dbReference>
<accession>S6AW00</accession>
<dbReference type="InterPro" id="IPR001188">
    <property type="entry name" value="Sperm_putr-bd"/>
</dbReference>
<dbReference type="EMBL" id="AP013068">
    <property type="protein sequence ID" value="BAN50463.1"/>
    <property type="molecule type" value="Genomic_DNA"/>
</dbReference>
<evidence type="ECO:0000256" key="3">
    <source>
        <dbReference type="ARBA" id="ARBA00022729"/>
    </source>
</evidence>
<dbReference type="KEGG" id="pre:PCA10_47310"/>
<dbReference type="SUPFAM" id="SSF53850">
    <property type="entry name" value="Periplasmic binding protein-like II"/>
    <property type="match status" value="1"/>
</dbReference>
<evidence type="ECO:0000256" key="6">
    <source>
        <dbReference type="SAM" id="SignalP"/>
    </source>
</evidence>
<dbReference type="RefSeq" id="WP_016494592.1">
    <property type="nucleotide sequence ID" value="NC_021499.1"/>
</dbReference>
<keyword evidence="3 6" id="KW-0732">Signal</keyword>
<evidence type="ECO:0000256" key="2">
    <source>
        <dbReference type="ARBA" id="ARBA00022448"/>
    </source>
</evidence>